<evidence type="ECO:0000259" key="2">
    <source>
        <dbReference type="Pfam" id="PF09339"/>
    </source>
</evidence>
<protein>
    <submittedName>
        <fullName evidence="3">Helix-turn-helix domain-containing protein</fullName>
    </submittedName>
</protein>
<keyword evidence="4" id="KW-1185">Reference proteome</keyword>
<organism evidence="3 4">
    <name type="scientific">Actinomadura syzygii</name>
    <dbReference type="NCBI Taxonomy" id="1427538"/>
    <lineage>
        <taxon>Bacteria</taxon>
        <taxon>Bacillati</taxon>
        <taxon>Actinomycetota</taxon>
        <taxon>Actinomycetes</taxon>
        <taxon>Streptosporangiales</taxon>
        <taxon>Thermomonosporaceae</taxon>
        <taxon>Actinomadura</taxon>
    </lineage>
</organism>
<dbReference type="EMBL" id="VSFF01000003">
    <property type="protein sequence ID" value="TYC16828.1"/>
    <property type="molecule type" value="Genomic_DNA"/>
</dbReference>
<dbReference type="GO" id="GO:0006355">
    <property type="term" value="P:regulation of DNA-templated transcription"/>
    <property type="evidence" value="ECO:0007669"/>
    <property type="project" value="InterPro"/>
</dbReference>
<dbReference type="CDD" id="cd00090">
    <property type="entry name" value="HTH_ARSR"/>
    <property type="match status" value="1"/>
</dbReference>
<reference evidence="3 4" key="1">
    <citation type="submission" date="2019-08" db="EMBL/GenBank/DDBJ databases">
        <title>Actinomadura sp. nov. CYP1-5 isolated from mountain soil.</title>
        <authorList>
            <person name="Songsumanus A."/>
            <person name="Kuncharoen N."/>
            <person name="Kudo T."/>
            <person name="Yuki M."/>
            <person name="Igarashi Y."/>
            <person name="Tanasupawat S."/>
        </authorList>
    </citation>
    <scope>NUCLEOTIDE SEQUENCE [LARGE SCALE GENOMIC DNA]</scope>
    <source>
        <strain evidence="3 4">GKU157</strain>
    </source>
</reference>
<dbReference type="Pfam" id="PF09339">
    <property type="entry name" value="HTH_IclR"/>
    <property type="match status" value="1"/>
</dbReference>
<dbReference type="InterPro" id="IPR036388">
    <property type="entry name" value="WH-like_DNA-bd_sf"/>
</dbReference>
<dbReference type="GO" id="GO:0003677">
    <property type="term" value="F:DNA binding"/>
    <property type="evidence" value="ECO:0007669"/>
    <property type="project" value="InterPro"/>
</dbReference>
<dbReference type="InterPro" id="IPR005471">
    <property type="entry name" value="Tscrpt_reg_IclR_N"/>
</dbReference>
<proteinExistence type="predicted"/>
<name>A0A5D0UEJ4_9ACTN</name>
<dbReference type="InterPro" id="IPR011991">
    <property type="entry name" value="ArsR-like_HTH"/>
</dbReference>
<feature type="compositionally biased region" description="Basic residues" evidence="1">
    <location>
        <begin position="31"/>
        <end position="42"/>
    </location>
</feature>
<gene>
    <name evidence="3" type="ORF">FXF65_09820</name>
</gene>
<dbReference type="OrthoDB" id="3399802at2"/>
<dbReference type="InterPro" id="IPR036390">
    <property type="entry name" value="WH_DNA-bd_sf"/>
</dbReference>
<feature type="region of interest" description="Disordered" evidence="1">
    <location>
        <begin position="145"/>
        <end position="166"/>
    </location>
</feature>
<dbReference type="AlphaFoldDB" id="A0A5D0UEJ4"/>
<dbReference type="Proteomes" id="UP000322634">
    <property type="component" value="Unassembled WGS sequence"/>
</dbReference>
<sequence>MPRRLHLRGRAVPLHPSGRVRRLRRLRARLPGRGHLLRGRRPRPVEGVHGGQRRVLRRPRLARRRRQARRRRPRPSADRGAAPGGGGVTGTAPQPDRPRRREVLEALRAADGPLGVADVARRLGVHANTARFHLDALAAEGAVERSVEEPSGRGRPRTVYAPRPGMDRGGARGYRLLAQILLSRLASGGPGARADATRAGREWGRYLVDRPPPFQPTSEADATGRLTALLDDLDFDPKPADDVIRLRHCPFLELAEEYGPLVCDVHLGLMQGALEELDAPLSADRLEPFAEPGACVAHLRRTPR</sequence>
<comment type="caution">
    <text evidence="3">The sequence shown here is derived from an EMBL/GenBank/DDBJ whole genome shotgun (WGS) entry which is preliminary data.</text>
</comment>
<evidence type="ECO:0000313" key="4">
    <source>
        <dbReference type="Proteomes" id="UP000322634"/>
    </source>
</evidence>
<feature type="domain" description="HTH iclR-type" evidence="2">
    <location>
        <begin position="102"/>
        <end position="145"/>
    </location>
</feature>
<feature type="region of interest" description="Disordered" evidence="1">
    <location>
        <begin position="31"/>
        <end position="98"/>
    </location>
</feature>
<evidence type="ECO:0000313" key="3">
    <source>
        <dbReference type="EMBL" id="TYC16828.1"/>
    </source>
</evidence>
<dbReference type="SUPFAM" id="SSF46785">
    <property type="entry name" value="Winged helix' DNA-binding domain"/>
    <property type="match status" value="1"/>
</dbReference>
<evidence type="ECO:0000256" key="1">
    <source>
        <dbReference type="SAM" id="MobiDB-lite"/>
    </source>
</evidence>
<dbReference type="Gene3D" id="1.10.10.10">
    <property type="entry name" value="Winged helix-like DNA-binding domain superfamily/Winged helix DNA-binding domain"/>
    <property type="match status" value="1"/>
</dbReference>
<feature type="compositionally biased region" description="Basic residues" evidence="1">
    <location>
        <begin position="51"/>
        <end position="74"/>
    </location>
</feature>
<accession>A0A5D0UEJ4</accession>